<dbReference type="SUPFAM" id="SSF46689">
    <property type="entry name" value="Homeodomain-like"/>
    <property type="match status" value="1"/>
</dbReference>
<evidence type="ECO:0000313" key="3">
    <source>
        <dbReference type="Proteomes" id="UP000292345"/>
    </source>
</evidence>
<dbReference type="GO" id="GO:0003677">
    <property type="term" value="F:DNA binding"/>
    <property type="evidence" value="ECO:0007669"/>
    <property type="project" value="InterPro"/>
</dbReference>
<accession>A0A4V2E3W4</accession>
<dbReference type="Proteomes" id="UP000292345">
    <property type="component" value="Unassembled WGS sequence"/>
</dbReference>
<protein>
    <recommendedName>
        <fullName evidence="1">Resolvase HTH domain-containing protein</fullName>
    </recommendedName>
</protein>
<comment type="caution">
    <text evidence="2">The sequence shown here is derived from an EMBL/GenBank/DDBJ whole genome shotgun (WGS) entry which is preliminary data.</text>
</comment>
<evidence type="ECO:0000313" key="2">
    <source>
        <dbReference type="EMBL" id="RZM83892.1"/>
    </source>
</evidence>
<dbReference type="EMBL" id="PPUZ01000014">
    <property type="protein sequence ID" value="RZM83892.1"/>
    <property type="molecule type" value="Genomic_DNA"/>
</dbReference>
<sequence>MQRSSINDNKLELIRRLSAKGRAKKDIARLTETSLSTVYRSLKS</sequence>
<name>A0A4V2E3W4_9GAMM</name>
<organism evidence="2 3">
    <name type="scientific">Pseudoalteromonas rubra</name>
    <dbReference type="NCBI Taxonomy" id="43658"/>
    <lineage>
        <taxon>Bacteria</taxon>
        <taxon>Pseudomonadati</taxon>
        <taxon>Pseudomonadota</taxon>
        <taxon>Gammaproteobacteria</taxon>
        <taxon>Alteromonadales</taxon>
        <taxon>Pseudoalteromonadaceae</taxon>
        <taxon>Pseudoalteromonas</taxon>
    </lineage>
</organism>
<dbReference type="InterPro" id="IPR009057">
    <property type="entry name" value="Homeodomain-like_sf"/>
</dbReference>
<gene>
    <name evidence="2" type="ORF">C3B51_05510</name>
</gene>
<evidence type="ECO:0000259" key="1">
    <source>
        <dbReference type="Pfam" id="PF02796"/>
    </source>
</evidence>
<dbReference type="GO" id="GO:0000150">
    <property type="term" value="F:DNA strand exchange activity"/>
    <property type="evidence" value="ECO:0007669"/>
    <property type="project" value="InterPro"/>
</dbReference>
<dbReference type="Pfam" id="PF02796">
    <property type="entry name" value="HTH_7"/>
    <property type="match status" value="1"/>
</dbReference>
<dbReference type="Gene3D" id="1.10.10.60">
    <property type="entry name" value="Homeodomain-like"/>
    <property type="match status" value="1"/>
</dbReference>
<dbReference type="AlphaFoldDB" id="A0A4V2E3W4"/>
<dbReference type="InterPro" id="IPR006120">
    <property type="entry name" value="Resolvase_HTH_dom"/>
</dbReference>
<feature type="domain" description="Resolvase HTH" evidence="1">
    <location>
        <begin position="3"/>
        <end position="42"/>
    </location>
</feature>
<reference evidence="2 3" key="1">
    <citation type="submission" date="2018-01" db="EMBL/GenBank/DDBJ databases">
        <title>Co-occurrence of chitin degradation, pigmentation and bioactivity in marine Pseudoalteromonas.</title>
        <authorList>
            <person name="Paulsen S."/>
            <person name="Gram L."/>
            <person name="Machado H."/>
        </authorList>
    </citation>
    <scope>NUCLEOTIDE SEQUENCE [LARGE SCALE GENOMIC DNA]</scope>
    <source>
        <strain evidence="2 3">S1946</strain>
    </source>
</reference>
<proteinExistence type="predicted"/>